<dbReference type="AlphaFoldDB" id="A0AAN9FPR2"/>
<sequence>MANQQLQPPHMLCLSIDEVMKAFNGAKEKLLMMMVSSQQQDHQSITTSSHVPMLMMSATHDAMQQYATTTSTLSRYEDHLFQMQQLPFNADIQQLRYYNNSSGTLKIGEGDVDRSVRSKSEGNVHGINKASSSPRPKKSRKNESVKETMMVPAPLVGNTEIPPDDGFTWRKYGQKEILGSKYPRSYYRCTHQKLYGCPAKKQVQRLDHNPNMFEVKLRGEHTCHMSSTAPSSFPITQSSNTFSPHHLPASSTTSLPGWLSSANLNTLGGGGGAGAGGSSSSGPSASKYDADYLVADLADAMFNSGSSNNSMEPFFPSSKEDK</sequence>
<gene>
    <name evidence="8" type="ORF">RIF29_17009</name>
</gene>
<dbReference type="InterPro" id="IPR044810">
    <property type="entry name" value="WRKY_plant"/>
</dbReference>
<evidence type="ECO:0000313" key="9">
    <source>
        <dbReference type="Proteomes" id="UP001372338"/>
    </source>
</evidence>
<dbReference type="GO" id="GO:0003700">
    <property type="term" value="F:DNA-binding transcription factor activity"/>
    <property type="evidence" value="ECO:0007669"/>
    <property type="project" value="InterPro"/>
</dbReference>
<dbReference type="SUPFAM" id="SSF118290">
    <property type="entry name" value="WRKY DNA-binding domain"/>
    <property type="match status" value="1"/>
</dbReference>
<evidence type="ECO:0000256" key="3">
    <source>
        <dbReference type="ARBA" id="ARBA00023125"/>
    </source>
</evidence>
<dbReference type="InterPro" id="IPR036576">
    <property type="entry name" value="WRKY_dom_sf"/>
</dbReference>
<keyword evidence="9" id="KW-1185">Reference proteome</keyword>
<organism evidence="8 9">
    <name type="scientific">Crotalaria pallida</name>
    <name type="common">Smooth rattlebox</name>
    <name type="synonym">Crotalaria striata</name>
    <dbReference type="NCBI Taxonomy" id="3830"/>
    <lineage>
        <taxon>Eukaryota</taxon>
        <taxon>Viridiplantae</taxon>
        <taxon>Streptophyta</taxon>
        <taxon>Embryophyta</taxon>
        <taxon>Tracheophyta</taxon>
        <taxon>Spermatophyta</taxon>
        <taxon>Magnoliopsida</taxon>
        <taxon>eudicotyledons</taxon>
        <taxon>Gunneridae</taxon>
        <taxon>Pentapetalae</taxon>
        <taxon>rosids</taxon>
        <taxon>fabids</taxon>
        <taxon>Fabales</taxon>
        <taxon>Fabaceae</taxon>
        <taxon>Papilionoideae</taxon>
        <taxon>50 kb inversion clade</taxon>
        <taxon>genistoids sensu lato</taxon>
        <taxon>core genistoids</taxon>
        <taxon>Crotalarieae</taxon>
        <taxon>Crotalaria</taxon>
    </lineage>
</organism>
<dbReference type="PANTHER" id="PTHR32096:SF146">
    <property type="entry name" value="WRKY TRANSCRIPTION FACTOR 19-RELATED"/>
    <property type="match status" value="1"/>
</dbReference>
<keyword evidence="4" id="KW-0804">Transcription</keyword>
<evidence type="ECO:0000313" key="8">
    <source>
        <dbReference type="EMBL" id="KAK7275883.1"/>
    </source>
</evidence>
<dbReference type="PANTHER" id="PTHR32096">
    <property type="entry name" value="WRKY TRANSCRIPTION FACTOR 30-RELATED-RELATED"/>
    <property type="match status" value="1"/>
</dbReference>
<dbReference type="SMART" id="SM00774">
    <property type="entry name" value="WRKY"/>
    <property type="match status" value="1"/>
</dbReference>
<feature type="region of interest" description="Disordered" evidence="6">
    <location>
        <begin position="303"/>
        <end position="322"/>
    </location>
</feature>
<proteinExistence type="predicted"/>
<dbReference type="GO" id="GO:0005634">
    <property type="term" value="C:nucleus"/>
    <property type="evidence" value="ECO:0007669"/>
    <property type="project" value="UniProtKB-SubCell"/>
</dbReference>
<dbReference type="GO" id="GO:0000976">
    <property type="term" value="F:transcription cis-regulatory region binding"/>
    <property type="evidence" value="ECO:0007669"/>
    <property type="project" value="TreeGrafter"/>
</dbReference>
<dbReference type="Proteomes" id="UP001372338">
    <property type="component" value="Unassembled WGS sequence"/>
</dbReference>
<evidence type="ECO:0000256" key="5">
    <source>
        <dbReference type="ARBA" id="ARBA00023242"/>
    </source>
</evidence>
<feature type="compositionally biased region" description="Basic and acidic residues" evidence="6">
    <location>
        <begin position="108"/>
        <end position="122"/>
    </location>
</feature>
<feature type="region of interest" description="Disordered" evidence="6">
    <location>
        <begin position="108"/>
        <end position="150"/>
    </location>
</feature>
<reference evidence="8 9" key="1">
    <citation type="submission" date="2024-01" db="EMBL/GenBank/DDBJ databases">
        <title>The genomes of 5 underutilized Papilionoideae crops provide insights into root nodulation and disease resistanc.</title>
        <authorList>
            <person name="Yuan L."/>
        </authorList>
    </citation>
    <scope>NUCLEOTIDE SEQUENCE [LARGE SCALE GENOMIC DNA]</scope>
    <source>
        <strain evidence="8">ZHUSHIDOU_FW_LH</strain>
        <tissue evidence="8">Leaf</tissue>
    </source>
</reference>
<evidence type="ECO:0000256" key="2">
    <source>
        <dbReference type="ARBA" id="ARBA00023015"/>
    </source>
</evidence>
<evidence type="ECO:0000256" key="6">
    <source>
        <dbReference type="SAM" id="MobiDB-lite"/>
    </source>
</evidence>
<feature type="domain" description="WRKY" evidence="7">
    <location>
        <begin position="164"/>
        <end position="226"/>
    </location>
</feature>
<keyword evidence="2" id="KW-0805">Transcription regulation</keyword>
<keyword evidence="3" id="KW-0238">DNA-binding</keyword>
<keyword evidence="5" id="KW-0539">Nucleus</keyword>
<evidence type="ECO:0000256" key="1">
    <source>
        <dbReference type="ARBA" id="ARBA00004123"/>
    </source>
</evidence>
<comment type="caution">
    <text evidence="8">The sequence shown here is derived from an EMBL/GenBank/DDBJ whole genome shotgun (WGS) entry which is preliminary data.</text>
</comment>
<protein>
    <recommendedName>
        <fullName evidence="7">WRKY domain-containing protein</fullName>
    </recommendedName>
</protein>
<dbReference type="EMBL" id="JAYWIO010000003">
    <property type="protein sequence ID" value="KAK7275883.1"/>
    <property type="molecule type" value="Genomic_DNA"/>
</dbReference>
<dbReference type="Pfam" id="PF03106">
    <property type="entry name" value="WRKY"/>
    <property type="match status" value="1"/>
</dbReference>
<comment type="subcellular location">
    <subcellularLocation>
        <location evidence="1">Nucleus</location>
    </subcellularLocation>
</comment>
<dbReference type="Gene3D" id="2.20.25.80">
    <property type="entry name" value="WRKY domain"/>
    <property type="match status" value="1"/>
</dbReference>
<dbReference type="PROSITE" id="PS50811">
    <property type="entry name" value="WRKY"/>
    <property type="match status" value="1"/>
</dbReference>
<dbReference type="InterPro" id="IPR003657">
    <property type="entry name" value="WRKY_dom"/>
</dbReference>
<accession>A0AAN9FPR2</accession>
<evidence type="ECO:0000256" key="4">
    <source>
        <dbReference type="ARBA" id="ARBA00023163"/>
    </source>
</evidence>
<name>A0AAN9FPR2_CROPI</name>
<evidence type="ECO:0000259" key="7">
    <source>
        <dbReference type="PROSITE" id="PS50811"/>
    </source>
</evidence>